<feature type="non-terminal residue" evidence="1">
    <location>
        <position position="1"/>
    </location>
</feature>
<evidence type="ECO:0000313" key="2">
    <source>
        <dbReference type="Proteomes" id="UP000663866"/>
    </source>
</evidence>
<reference evidence="1" key="1">
    <citation type="submission" date="2021-02" db="EMBL/GenBank/DDBJ databases">
        <authorList>
            <person name="Nowell W R."/>
        </authorList>
    </citation>
    <scope>NUCLEOTIDE SEQUENCE</scope>
</reference>
<proteinExistence type="predicted"/>
<protein>
    <submittedName>
        <fullName evidence="1">Uncharacterized protein</fullName>
    </submittedName>
</protein>
<dbReference type="EMBL" id="CAJOBG010035923">
    <property type="protein sequence ID" value="CAF4371985.1"/>
    <property type="molecule type" value="Genomic_DNA"/>
</dbReference>
<dbReference type="Proteomes" id="UP000663866">
    <property type="component" value="Unassembled WGS sequence"/>
</dbReference>
<gene>
    <name evidence="1" type="ORF">OVN521_LOCUS33498</name>
</gene>
<accession>A0A820MDH3</accession>
<organism evidence="1 2">
    <name type="scientific">Rotaria magnacalcarata</name>
    <dbReference type="NCBI Taxonomy" id="392030"/>
    <lineage>
        <taxon>Eukaryota</taxon>
        <taxon>Metazoa</taxon>
        <taxon>Spiralia</taxon>
        <taxon>Gnathifera</taxon>
        <taxon>Rotifera</taxon>
        <taxon>Eurotatoria</taxon>
        <taxon>Bdelloidea</taxon>
        <taxon>Philodinida</taxon>
        <taxon>Philodinidae</taxon>
        <taxon>Rotaria</taxon>
    </lineage>
</organism>
<comment type="caution">
    <text evidence="1">The sequence shown here is derived from an EMBL/GenBank/DDBJ whole genome shotgun (WGS) entry which is preliminary data.</text>
</comment>
<dbReference type="AlphaFoldDB" id="A0A820MDH3"/>
<sequence>NGQHSRSIFLRIMTCLNLTYLR</sequence>
<name>A0A820MDH3_9BILA</name>
<keyword evidence="2" id="KW-1185">Reference proteome</keyword>
<evidence type="ECO:0000313" key="1">
    <source>
        <dbReference type="EMBL" id="CAF4371985.1"/>
    </source>
</evidence>